<evidence type="ECO:0000256" key="1">
    <source>
        <dbReference type="SAM" id="MobiDB-lite"/>
    </source>
</evidence>
<dbReference type="EMBL" id="CAJVQA010010503">
    <property type="protein sequence ID" value="CAG8697555.1"/>
    <property type="molecule type" value="Genomic_DNA"/>
</dbReference>
<proteinExistence type="predicted"/>
<name>A0A9N9N1F5_9GLOM</name>
<feature type="region of interest" description="Disordered" evidence="1">
    <location>
        <begin position="49"/>
        <end position="106"/>
    </location>
</feature>
<sequence>MQLQWAYNPQIKNNKRKQRKKEIFKYDQMSSDLWTEFSSSITTNLKENTTAQEIKDARGTNHIAKSSAKDNIPSQKTRKQPCPPNPTSQYMQSDEVITEPELIQKE</sequence>
<dbReference type="AlphaFoldDB" id="A0A9N9N1F5"/>
<dbReference type="Proteomes" id="UP000789759">
    <property type="component" value="Unassembled WGS sequence"/>
</dbReference>
<protein>
    <submittedName>
        <fullName evidence="2">13813_t:CDS:1</fullName>
    </submittedName>
</protein>
<comment type="caution">
    <text evidence="2">The sequence shown here is derived from an EMBL/GenBank/DDBJ whole genome shotgun (WGS) entry which is preliminary data.</text>
</comment>
<feature type="non-terminal residue" evidence="2">
    <location>
        <position position="106"/>
    </location>
</feature>
<organism evidence="2 3">
    <name type="scientific">Cetraspora pellucida</name>
    <dbReference type="NCBI Taxonomy" id="1433469"/>
    <lineage>
        <taxon>Eukaryota</taxon>
        <taxon>Fungi</taxon>
        <taxon>Fungi incertae sedis</taxon>
        <taxon>Mucoromycota</taxon>
        <taxon>Glomeromycotina</taxon>
        <taxon>Glomeromycetes</taxon>
        <taxon>Diversisporales</taxon>
        <taxon>Gigasporaceae</taxon>
        <taxon>Cetraspora</taxon>
    </lineage>
</organism>
<accession>A0A9N9N1F5</accession>
<evidence type="ECO:0000313" key="3">
    <source>
        <dbReference type="Proteomes" id="UP000789759"/>
    </source>
</evidence>
<reference evidence="2" key="1">
    <citation type="submission" date="2021-06" db="EMBL/GenBank/DDBJ databases">
        <authorList>
            <person name="Kallberg Y."/>
            <person name="Tangrot J."/>
            <person name="Rosling A."/>
        </authorList>
    </citation>
    <scope>NUCLEOTIDE SEQUENCE</scope>
    <source>
        <strain evidence="2">FL966</strain>
    </source>
</reference>
<gene>
    <name evidence="2" type="ORF">CPELLU_LOCUS11646</name>
</gene>
<keyword evidence="3" id="KW-1185">Reference proteome</keyword>
<evidence type="ECO:0000313" key="2">
    <source>
        <dbReference type="EMBL" id="CAG8697555.1"/>
    </source>
</evidence>